<dbReference type="Gene3D" id="6.10.280.10">
    <property type="entry name" value="Mediator complex, subunit Med21"/>
    <property type="match status" value="1"/>
</dbReference>
<evidence type="ECO:0000256" key="4">
    <source>
        <dbReference type="ARBA" id="ARBA00023015"/>
    </source>
</evidence>
<keyword evidence="6 11" id="KW-0010">Activator</keyword>
<comment type="function">
    <text evidence="9 11">Component of the Mediator complex, a coactivator involved in the regulated transcription of nearly all RNA polymerase II-dependent genes. Mediator functions as a bridge to convey information from gene-specific regulatory proteins to the basal RNA polymerase II transcription machinery. Mediator is recruited to promoters by direct interactions with regulatory proteins and serves as a scaffold for the assembly of a functional preinitiation complex with RNA polymerase II and the general transcription factors.</text>
</comment>
<evidence type="ECO:0000256" key="2">
    <source>
        <dbReference type="ARBA" id="ARBA00008089"/>
    </source>
</evidence>
<evidence type="ECO:0000256" key="10">
    <source>
        <dbReference type="ARBA" id="ARBA00031260"/>
    </source>
</evidence>
<evidence type="ECO:0000256" key="9">
    <source>
        <dbReference type="ARBA" id="ARBA00025687"/>
    </source>
</evidence>
<keyword evidence="8 11" id="KW-0539">Nucleus</keyword>
<evidence type="ECO:0000256" key="5">
    <source>
        <dbReference type="ARBA" id="ARBA00023054"/>
    </source>
</evidence>
<proteinExistence type="inferred from homology"/>
<feature type="non-terminal residue" evidence="13">
    <location>
        <position position="119"/>
    </location>
</feature>
<dbReference type="PANTHER" id="PTHR20844:SF0">
    <property type="entry name" value="MEDIATOR OF RNA POLYMERASE II TRANSCRIPTION SUBUNIT 9"/>
    <property type="match status" value="1"/>
</dbReference>
<keyword evidence="14" id="KW-1185">Reference proteome</keyword>
<dbReference type="CDD" id="cd21431">
    <property type="entry name" value="Med9-C"/>
    <property type="match status" value="1"/>
</dbReference>
<evidence type="ECO:0000256" key="6">
    <source>
        <dbReference type="ARBA" id="ARBA00023159"/>
    </source>
</evidence>
<dbReference type="SUPFAM" id="SSF140718">
    <property type="entry name" value="Mediator hinge subcomplex-like"/>
    <property type="match status" value="1"/>
</dbReference>
<dbReference type="InterPro" id="IPR011425">
    <property type="entry name" value="Med9"/>
</dbReference>
<dbReference type="InterPro" id="IPR037212">
    <property type="entry name" value="Med7/Med21-like"/>
</dbReference>
<keyword evidence="4 11" id="KW-0805">Transcription regulation</keyword>
<dbReference type="GO" id="GO:0003712">
    <property type="term" value="F:transcription coregulator activity"/>
    <property type="evidence" value="ECO:0007669"/>
    <property type="project" value="InterPro"/>
</dbReference>
<dbReference type="EMBL" id="VWYW01000006">
    <property type="protein sequence ID" value="NXF01129.1"/>
    <property type="molecule type" value="Genomic_DNA"/>
</dbReference>
<dbReference type="AlphaFoldDB" id="A0A7K8Q6N2"/>
<keyword evidence="7 11" id="KW-0804">Transcription</keyword>
<comment type="subunit">
    <text evidence="11">Component of the Mediator complex.</text>
</comment>
<evidence type="ECO:0000256" key="1">
    <source>
        <dbReference type="ARBA" id="ARBA00004123"/>
    </source>
</evidence>
<evidence type="ECO:0000256" key="7">
    <source>
        <dbReference type="ARBA" id="ARBA00023163"/>
    </source>
</evidence>
<protein>
    <recommendedName>
        <fullName evidence="3 11">Mediator of RNA polymerase II transcription subunit 9</fullName>
    </recommendedName>
    <alternativeName>
        <fullName evidence="10 11">Mediator complex subunit 9</fullName>
    </alternativeName>
</protein>
<keyword evidence="5" id="KW-0175">Coiled coil</keyword>
<accession>A0A7K8Q6N2</accession>
<evidence type="ECO:0000313" key="13">
    <source>
        <dbReference type="EMBL" id="NXF01129.1"/>
    </source>
</evidence>
<feature type="compositionally biased region" description="Pro residues" evidence="12">
    <location>
        <begin position="13"/>
        <end position="31"/>
    </location>
</feature>
<organism evidence="13 14">
    <name type="scientific">Smithornis capensis</name>
    <dbReference type="NCBI Taxonomy" id="363769"/>
    <lineage>
        <taxon>Eukaryota</taxon>
        <taxon>Metazoa</taxon>
        <taxon>Chordata</taxon>
        <taxon>Craniata</taxon>
        <taxon>Vertebrata</taxon>
        <taxon>Euteleostomi</taxon>
        <taxon>Archelosauria</taxon>
        <taxon>Archosauria</taxon>
        <taxon>Dinosauria</taxon>
        <taxon>Saurischia</taxon>
        <taxon>Theropoda</taxon>
        <taxon>Coelurosauria</taxon>
        <taxon>Aves</taxon>
        <taxon>Neognathae</taxon>
        <taxon>Neoaves</taxon>
        <taxon>Telluraves</taxon>
        <taxon>Australaves</taxon>
        <taxon>Passeriformes</taxon>
        <taxon>Eurylaimidae</taxon>
        <taxon>Smithornis</taxon>
    </lineage>
</organism>
<sequence>AMASGGPARAAEEPPPPEPPAEQKPPPPLPPAQEDFSFLPLVHDIIKCMDKDSQDVHQVLNELKNKFQEMRKLISSMPGIGVSPEQQQQQLQNLREQVRTKNELLQKYKSLCMFEIPKE</sequence>
<dbReference type="InterPro" id="IPR039242">
    <property type="entry name" value="MED9_metazoa"/>
</dbReference>
<dbReference type="GO" id="GO:0016592">
    <property type="term" value="C:mediator complex"/>
    <property type="evidence" value="ECO:0007669"/>
    <property type="project" value="InterPro"/>
</dbReference>
<gene>
    <name evidence="13" type="primary">Med9</name>
    <name evidence="11" type="synonym">MED9</name>
    <name evidence="13" type="ORF">SMICAP_R02749</name>
</gene>
<reference evidence="13 14" key="1">
    <citation type="submission" date="2019-09" db="EMBL/GenBank/DDBJ databases">
        <title>Bird 10,000 Genomes (B10K) Project - Family phase.</title>
        <authorList>
            <person name="Zhang G."/>
        </authorList>
    </citation>
    <scope>NUCLEOTIDE SEQUENCE [LARGE SCALE GENOMIC DNA]</scope>
    <source>
        <strain evidence="13">B10K-CU-031-20</strain>
    </source>
</reference>
<name>A0A7K8Q6N2_9PASS</name>
<evidence type="ECO:0000256" key="3">
    <source>
        <dbReference type="ARBA" id="ARBA00020636"/>
    </source>
</evidence>
<evidence type="ECO:0000313" key="14">
    <source>
        <dbReference type="Proteomes" id="UP000567624"/>
    </source>
</evidence>
<evidence type="ECO:0000256" key="11">
    <source>
        <dbReference type="RuleBase" id="RU364145"/>
    </source>
</evidence>
<evidence type="ECO:0000256" key="12">
    <source>
        <dbReference type="SAM" id="MobiDB-lite"/>
    </source>
</evidence>
<dbReference type="Proteomes" id="UP000567624">
    <property type="component" value="Unassembled WGS sequence"/>
</dbReference>
<dbReference type="PANTHER" id="PTHR20844">
    <property type="entry name" value="MEDIATOR OF RNA POLYMERASE II TRANSCRIPTION, SUBUNIT 9"/>
    <property type="match status" value="1"/>
</dbReference>
<comment type="similarity">
    <text evidence="2 11">Belongs to the Mediator complex subunit 9 family.</text>
</comment>
<feature type="non-terminal residue" evidence="13">
    <location>
        <position position="1"/>
    </location>
</feature>
<comment type="subcellular location">
    <subcellularLocation>
        <location evidence="1 11">Nucleus</location>
    </subcellularLocation>
</comment>
<evidence type="ECO:0000256" key="8">
    <source>
        <dbReference type="ARBA" id="ARBA00023242"/>
    </source>
</evidence>
<comment type="caution">
    <text evidence="13">The sequence shown here is derived from an EMBL/GenBank/DDBJ whole genome shotgun (WGS) entry which is preliminary data.</text>
</comment>
<feature type="region of interest" description="Disordered" evidence="12">
    <location>
        <begin position="1"/>
        <end position="35"/>
    </location>
</feature>
<dbReference type="GO" id="GO:0006357">
    <property type="term" value="P:regulation of transcription by RNA polymerase II"/>
    <property type="evidence" value="ECO:0007669"/>
    <property type="project" value="InterPro"/>
</dbReference>
<dbReference type="Pfam" id="PF07544">
    <property type="entry name" value="Med9"/>
    <property type="match status" value="1"/>
</dbReference>